<dbReference type="EMBL" id="HBUF01019204">
    <property type="protein sequence ID" value="CAG6610669.1"/>
    <property type="molecule type" value="Transcribed_RNA"/>
</dbReference>
<protein>
    <submittedName>
        <fullName evidence="2">Uncharacterized protein</fullName>
    </submittedName>
</protein>
<feature type="compositionally biased region" description="Low complexity" evidence="1">
    <location>
        <begin position="287"/>
        <end position="311"/>
    </location>
</feature>
<accession>A0A8D8PQT7</accession>
<feature type="compositionally biased region" description="Low complexity" evidence="1">
    <location>
        <begin position="334"/>
        <end position="348"/>
    </location>
</feature>
<name>A0A8D8PQT7_9HEMI</name>
<feature type="compositionally biased region" description="Low complexity" evidence="1">
    <location>
        <begin position="421"/>
        <end position="431"/>
    </location>
</feature>
<feature type="region of interest" description="Disordered" evidence="1">
    <location>
        <begin position="287"/>
        <end position="348"/>
    </location>
</feature>
<sequence length="457" mass="50567">MDASENLLSNTSAAATAGRMTSVQNTSSGDMCDAKITEHIILSDSSVIRENSTADAREVPSSGKNCDVVYSDDNNCCSSGNKDSVTVAALSARATLGTNYSSMLGTNCSSGKNSSASCTVPPTWSSSSLEHSFLNWDWNSVVGFFDSHQTSYDQKQQSGYNDFDMNGSLVETLGLGSYYPSNSYFYPSNGSNFPSTTRDWSTYYPTEEDYGLEYFDGMYYSPPMNYCHPSPSPPGGCGYETSAHNLKAGGAPKPYDNCYSLNGNVHEKNPQNNHYSLNQKYTQKYQNNTYNTNNDNDNNNNSNNKWKYYQNTNNKSSVGNESFGYPQKQERFANPSNTNSGSSYSSSWSRNVNGGTFVVGGGMRNTDSWDVHDSYNNWDVYDVHNRARNNSLDVSSGPFGTRNCWRADFDSYGARSDDKSYSSSSSVGSSYYDDESDKTERPSVWFRFPTPETHSEE</sequence>
<evidence type="ECO:0000313" key="2">
    <source>
        <dbReference type="EMBL" id="CAG6610674.1"/>
    </source>
</evidence>
<dbReference type="EMBL" id="HBUF01019207">
    <property type="protein sequence ID" value="CAG6610682.1"/>
    <property type="molecule type" value="Transcribed_RNA"/>
</dbReference>
<dbReference type="AlphaFoldDB" id="A0A8D8PQT7"/>
<evidence type="ECO:0000256" key="1">
    <source>
        <dbReference type="SAM" id="MobiDB-lite"/>
    </source>
</evidence>
<organism evidence="2">
    <name type="scientific">Cacopsylla melanoneura</name>
    <dbReference type="NCBI Taxonomy" id="428564"/>
    <lineage>
        <taxon>Eukaryota</taxon>
        <taxon>Metazoa</taxon>
        <taxon>Ecdysozoa</taxon>
        <taxon>Arthropoda</taxon>
        <taxon>Hexapoda</taxon>
        <taxon>Insecta</taxon>
        <taxon>Pterygota</taxon>
        <taxon>Neoptera</taxon>
        <taxon>Paraneoptera</taxon>
        <taxon>Hemiptera</taxon>
        <taxon>Sternorrhyncha</taxon>
        <taxon>Psylloidea</taxon>
        <taxon>Psyllidae</taxon>
        <taxon>Psyllinae</taxon>
        <taxon>Cacopsylla</taxon>
    </lineage>
</organism>
<proteinExistence type="predicted"/>
<feature type="region of interest" description="Disordered" evidence="1">
    <location>
        <begin position="412"/>
        <end position="457"/>
    </location>
</feature>
<reference evidence="2" key="1">
    <citation type="submission" date="2021-05" db="EMBL/GenBank/DDBJ databases">
        <authorList>
            <person name="Alioto T."/>
            <person name="Alioto T."/>
            <person name="Gomez Garrido J."/>
        </authorList>
    </citation>
    <scope>NUCLEOTIDE SEQUENCE</scope>
</reference>
<dbReference type="EMBL" id="HBUF01019208">
    <property type="protein sequence ID" value="CAG6610687.1"/>
    <property type="molecule type" value="Transcribed_RNA"/>
</dbReference>
<dbReference type="EMBL" id="HBUF01019205">
    <property type="protein sequence ID" value="CAG6610674.1"/>
    <property type="molecule type" value="Transcribed_RNA"/>
</dbReference>